<dbReference type="RefSeq" id="WP_079648769.1">
    <property type="nucleotide sequence ID" value="NZ_FUYM01000005.1"/>
</dbReference>
<gene>
    <name evidence="1" type="ORF">SAMN06295920_105218</name>
</gene>
<protein>
    <recommendedName>
        <fullName evidence="3">Lipoprotein</fullName>
    </recommendedName>
</protein>
<dbReference type="Proteomes" id="UP000189818">
    <property type="component" value="Unassembled WGS sequence"/>
</dbReference>
<name>A0A1T5DJ31_9SPHN</name>
<accession>A0A1T5DJ31</accession>
<dbReference type="PROSITE" id="PS51257">
    <property type="entry name" value="PROKAR_LIPOPROTEIN"/>
    <property type="match status" value="1"/>
</dbReference>
<keyword evidence="2" id="KW-1185">Reference proteome</keyword>
<evidence type="ECO:0000313" key="1">
    <source>
        <dbReference type="EMBL" id="SKB71715.1"/>
    </source>
</evidence>
<reference evidence="2" key="1">
    <citation type="submission" date="2017-02" db="EMBL/GenBank/DDBJ databases">
        <authorList>
            <person name="Varghese N."/>
            <person name="Submissions S."/>
        </authorList>
    </citation>
    <scope>NUCLEOTIDE SEQUENCE [LARGE SCALE GENOMIC DNA]</scope>
    <source>
        <strain evidence="2">UM2</strain>
    </source>
</reference>
<sequence>MRKAVLGLSVPLLLLGACEMKVGKDEGAKDGASVEISADGNVAIAAKDGAEGVSVSVPGFEGKVKIPGMELGGDHMDIDGMKLYPGTKLSGINVTDQSGAGDGVVEMRFTSPADPGKVAAYYAAAAPGANFRDVAVKQVGAASTMTATKDDGDHLTITINPAAGGSAGTILIRDADAR</sequence>
<dbReference type="AlphaFoldDB" id="A0A1T5DJ31"/>
<organism evidence="1 2">
    <name type="scientific">Rhizorhabdus histidinilytica</name>
    <dbReference type="NCBI Taxonomy" id="439228"/>
    <lineage>
        <taxon>Bacteria</taxon>
        <taxon>Pseudomonadati</taxon>
        <taxon>Pseudomonadota</taxon>
        <taxon>Alphaproteobacteria</taxon>
        <taxon>Sphingomonadales</taxon>
        <taxon>Sphingomonadaceae</taxon>
        <taxon>Rhizorhabdus</taxon>
    </lineage>
</organism>
<dbReference type="OrthoDB" id="7594790at2"/>
<dbReference type="STRING" id="439228.SAMN06295920_105218"/>
<dbReference type="EMBL" id="FUYM01000005">
    <property type="protein sequence ID" value="SKB71715.1"/>
    <property type="molecule type" value="Genomic_DNA"/>
</dbReference>
<proteinExistence type="predicted"/>
<evidence type="ECO:0000313" key="2">
    <source>
        <dbReference type="Proteomes" id="UP000189818"/>
    </source>
</evidence>
<evidence type="ECO:0008006" key="3">
    <source>
        <dbReference type="Google" id="ProtNLM"/>
    </source>
</evidence>